<comment type="caution">
    <text evidence="2">The sequence shown here is derived from an EMBL/GenBank/DDBJ whole genome shotgun (WGS) entry which is preliminary data.</text>
</comment>
<dbReference type="EMBL" id="JAWDGP010008011">
    <property type="protein sequence ID" value="KAK3697377.1"/>
    <property type="molecule type" value="Genomic_DNA"/>
</dbReference>
<gene>
    <name evidence="2" type="ORF">RRG08_005768</name>
</gene>
<accession>A0AAE1CJ44</accession>
<protein>
    <submittedName>
        <fullName evidence="2">Uncharacterized protein</fullName>
    </submittedName>
</protein>
<organism evidence="2 3">
    <name type="scientific">Elysia crispata</name>
    <name type="common">lettuce slug</name>
    <dbReference type="NCBI Taxonomy" id="231223"/>
    <lineage>
        <taxon>Eukaryota</taxon>
        <taxon>Metazoa</taxon>
        <taxon>Spiralia</taxon>
        <taxon>Lophotrochozoa</taxon>
        <taxon>Mollusca</taxon>
        <taxon>Gastropoda</taxon>
        <taxon>Heterobranchia</taxon>
        <taxon>Euthyneura</taxon>
        <taxon>Panpulmonata</taxon>
        <taxon>Sacoglossa</taxon>
        <taxon>Placobranchoidea</taxon>
        <taxon>Plakobranchidae</taxon>
        <taxon>Elysia</taxon>
    </lineage>
</organism>
<name>A0AAE1CJ44_9GAST</name>
<feature type="region of interest" description="Disordered" evidence="1">
    <location>
        <begin position="1"/>
        <end position="75"/>
    </location>
</feature>
<reference evidence="2" key="1">
    <citation type="journal article" date="2023" name="G3 (Bethesda)">
        <title>A reference genome for the long-term kleptoplast-retaining sea slug Elysia crispata morphotype clarki.</title>
        <authorList>
            <person name="Eastman K.E."/>
            <person name="Pendleton A.L."/>
            <person name="Shaikh M.A."/>
            <person name="Suttiyut T."/>
            <person name="Ogas R."/>
            <person name="Tomko P."/>
            <person name="Gavelis G."/>
            <person name="Widhalm J.R."/>
            <person name="Wisecaver J.H."/>
        </authorList>
    </citation>
    <scope>NUCLEOTIDE SEQUENCE</scope>
    <source>
        <strain evidence="2">ECLA1</strain>
    </source>
</reference>
<feature type="compositionally biased region" description="Basic residues" evidence="1">
    <location>
        <begin position="56"/>
        <end position="66"/>
    </location>
</feature>
<sequence>MASRDFIASNDGLDSDVSLSDSDSHGLDSDVSLSDSDSHSAPSSESDSGDEIAPSPRKKSKVKSSKKPKEGPKTSLRLFTVDADMYEDDIPLAQIRDVIRAKEFEEAEDELIRCLDTPMWANIPF</sequence>
<dbReference type="Proteomes" id="UP001283361">
    <property type="component" value="Unassembled WGS sequence"/>
</dbReference>
<proteinExistence type="predicted"/>
<evidence type="ECO:0000256" key="1">
    <source>
        <dbReference type="SAM" id="MobiDB-lite"/>
    </source>
</evidence>
<feature type="compositionally biased region" description="Low complexity" evidence="1">
    <location>
        <begin position="9"/>
        <end position="21"/>
    </location>
</feature>
<dbReference type="AlphaFoldDB" id="A0AAE1CJ44"/>
<keyword evidence="3" id="KW-1185">Reference proteome</keyword>
<evidence type="ECO:0000313" key="2">
    <source>
        <dbReference type="EMBL" id="KAK3697377.1"/>
    </source>
</evidence>
<feature type="compositionally biased region" description="Low complexity" evidence="1">
    <location>
        <begin position="29"/>
        <end position="46"/>
    </location>
</feature>
<evidence type="ECO:0000313" key="3">
    <source>
        <dbReference type="Proteomes" id="UP001283361"/>
    </source>
</evidence>